<dbReference type="Proteomes" id="UP000597338">
    <property type="component" value="Unassembled WGS sequence"/>
</dbReference>
<dbReference type="SUPFAM" id="SSF56954">
    <property type="entry name" value="Outer membrane efflux proteins (OEP)"/>
    <property type="match status" value="1"/>
</dbReference>
<protein>
    <submittedName>
        <fullName evidence="4">Cation transporter</fullName>
    </submittedName>
</protein>
<feature type="signal peptide" evidence="3">
    <location>
        <begin position="1"/>
        <end position="22"/>
    </location>
</feature>
<keyword evidence="5" id="KW-1185">Reference proteome</keyword>
<dbReference type="EMBL" id="BMIK01000004">
    <property type="protein sequence ID" value="GGC25488.1"/>
    <property type="molecule type" value="Genomic_DNA"/>
</dbReference>
<dbReference type="PANTHER" id="PTHR30203:SF23">
    <property type="entry name" value="OUTER MEMBRANE EFFLUX PROTEIN"/>
    <property type="match status" value="1"/>
</dbReference>
<reference evidence="5" key="1">
    <citation type="journal article" date="2019" name="Int. J. Syst. Evol. Microbiol.">
        <title>The Global Catalogue of Microorganisms (GCM) 10K type strain sequencing project: providing services to taxonomists for standard genome sequencing and annotation.</title>
        <authorList>
            <consortium name="The Broad Institute Genomics Platform"/>
            <consortium name="The Broad Institute Genome Sequencing Center for Infectious Disease"/>
            <person name="Wu L."/>
            <person name="Ma J."/>
        </authorList>
    </citation>
    <scope>NUCLEOTIDE SEQUENCE [LARGE SCALE GENOMIC DNA]</scope>
    <source>
        <strain evidence="5">CGMCC 1.15342</strain>
    </source>
</reference>
<evidence type="ECO:0000256" key="1">
    <source>
        <dbReference type="ARBA" id="ARBA00007613"/>
    </source>
</evidence>
<accession>A0ABQ1LMG0</accession>
<evidence type="ECO:0000256" key="2">
    <source>
        <dbReference type="SAM" id="Coils"/>
    </source>
</evidence>
<dbReference type="InterPro" id="IPR010131">
    <property type="entry name" value="MdtP/NodT-like"/>
</dbReference>
<name>A0ABQ1LMG0_9SPHI</name>
<gene>
    <name evidence="4" type="ORF">GCM10011386_16820</name>
</gene>
<comment type="caution">
    <text evidence="4">The sequence shown here is derived from an EMBL/GenBank/DDBJ whole genome shotgun (WGS) entry which is preliminary data.</text>
</comment>
<evidence type="ECO:0000256" key="3">
    <source>
        <dbReference type="SAM" id="SignalP"/>
    </source>
</evidence>
<dbReference type="Pfam" id="PF02321">
    <property type="entry name" value="OEP"/>
    <property type="match status" value="1"/>
</dbReference>
<dbReference type="Gene3D" id="1.20.1600.10">
    <property type="entry name" value="Outer membrane efflux proteins (OEP)"/>
    <property type="match status" value="1"/>
</dbReference>
<feature type="coiled-coil region" evidence="2">
    <location>
        <begin position="196"/>
        <end position="223"/>
    </location>
</feature>
<dbReference type="RefSeq" id="WP_188749534.1">
    <property type="nucleotide sequence ID" value="NZ_BMIK01000004.1"/>
</dbReference>
<proteinExistence type="inferred from homology"/>
<dbReference type="PANTHER" id="PTHR30203">
    <property type="entry name" value="OUTER MEMBRANE CATION EFFLUX PROTEIN"/>
    <property type="match status" value="1"/>
</dbReference>
<dbReference type="InterPro" id="IPR003423">
    <property type="entry name" value="OMP_efflux"/>
</dbReference>
<feature type="chain" id="PRO_5045986592" evidence="3">
    <location>
        <begin position="23"/>
        <end position="432"/>
    </location>
</feature>
<evidence type="ECO:0000313" key="4">
    <source>
        <dbReference type="EMBL" id="GGC25488.1"/>
    </source>
</evidence>
<evidence type="ECO:0000313" key="5">
    <source>
        <dbReference type="Proteomes" id="UP000597338"/>
    </source>
</evidence>
<keyword evidence="3" id="KW-0732">Signal</keyword>
<comment type="similarity">
    <text evidence="1">Belongs to the outer membrane factor (OMF) (TC 1.B.17) family.</text>
</comment>
<sequence length="432" mass="48275">MKMGFRYLAVVAFCCVATGTHGQYAPDTLAVTPTEAEAVFLQRNLRLLAGKLDIDMAKAQVIQAKLWPNPVLSIGEVNPWSNRDAEVLGRLFGDWGNHAQVAVDVEQLIQTAGKRRKRIAVEEAGLVVAEHSFEDLLRSLQAEFRTEMAELYRTQAGMVVYQGVLGQLQQLLGGYQRQVAQGNISRSEYMRLQASEVALMKAIDDLRRENGEAQRQLKTLMGLTPQQELILTGGGGGTDIPIDVLNALDAPTLQEWANTHNAELAALQSGTVQADWQLRYEQAQRVPDVTVSAGYDRGGNIMRDFVGLGIAVDLPFFNRNQGNIKAAQLALAQSRLLADDKKNEAESEAIRIWKDLLAIIARREHMGTQYEADMDTLLASYHRNFAERHISLLEYLDFLEAYLHSKDTLLDTEKELRVQYEALRYHVGNQLP</sequence>
<keyword evidence="2" id="KW-0175">Coiled coil</keyword>
<organism evidence="4 5">
    <name type="scientific">Parapedobacter defluvii</name>
    <dbReference type="NCBI Taxonomy" id="2045106"/>
    <lineage>
        <taxon>Bacteria</taxon>
        <taxon>Pseudomonadati</taxon>
        <taxon>Bacteroidota</taxon>
        <taxon>Sphingobacteriia</taxon>
        <taxon>Sphingobacteriales</taxon>
        <taxon>Sphingobacteriaceae</taxon>
        <taxon>Parapedobacter</taxon>
    </lineage>
</organism>